<dbReference type="PANTHER" id="PTHR33392">
    <property type="entry name" value="POLYISOPRENYL-TEICHOIC ACID--PEPTIDOGLYCAN TEICHOIC ACID TRANSFERASE TAGU"/>
    <property type="match status" value="1"/>
</dbReference>
<accession>A0A495JP96</accession>
<dbReference type="InterPro" id="IPR050922">
    <property type="entry name" value="LytR/CpsA/Psr_CW_biosynth"/>
</dbReference>
<sequence>MAEAGQHRAAEDEPDNSPEDPTGGLLRRRRISWAAGGVVVALLVAGAAVTTTMLRGPDGSTPADRSGTNTTGALTAPTPTPTPPPSPTPEPGADLRGPLNLLLVGVDTRVSEPAWEPHADAVLIMQVSRELDRAYLFSLPRDLVVDIPPFAKAKFPGQQTKLTHAMSHGSKTNGGKGEPNTAQGLELVEATVSRYTGINKWDASAVLTFGGFDDLVDALGGIDLYVDQRVVSQHRQPNGKHRPGNTNGDGYVGPQMVYEKGDRHLTGWQALDYARQRHTTGGDYARQRHQQQLIKAIVAKVVSEELARDPDRLDQVLRTMGEALTFSGRNQRVIDFAFALSGLRPEAITLVGLPGASVGSGGSYRGEQLTQVGTRFLTELRAGRADAYLAANPELVVTR</sequence>
<dbReference type="PANTHER" id="PTHR33392:SF6">
    <property type="entry name" value="POLYISOPRENYL-TEICHOIC ACID--PEPTIDOGLYCAN TEICHOIC ACID TRANSFERASE TAGU"/>
    <property type="match status" value="1"/>
</dbReference>
<evidence type="ECO:0000313" key="5">
    <source>
        <dbReference type="EMBL" id="RKR90172.1"/>
    </source>
</evidence>
<feature type="domain" description="Cell envelope-related transcriptional attenuator" evidence="4">
    <location>
        <begin position="118"/>
        <end position="301"/>
    </location>
</feature>
<comment type="similarity">
    <text evidence="1">Belongs to the LytR/CpsA/Psr (LCP) family.</text>
</comment>
<evidence type="ECO:0000259" key="4">
    <source>
        <dbReference type="Pfam" id="PF03816"/>
    </source>
</evidence>
<protein>
    <submittedName>
        <fullName evidence="5">LytR family transcriptional attenuator</fullName>
    </submittedName>
</protein>
<keyword evidence="3" id="KW-0812">Transmembrane</keyword>
<comment type="caution">
    <text evidence="5">The sequence shown here is derived from an EMBL/GenBank/DDBJ whole genome shotgun (WGS) entry which is preliminary data.</text>
</comment>
<keyword evidence="6" id="KW-1185">Reference proteome</keyword>
<evidence type="ECO:0000256" key="1">
    <source>
        <dbReference type="ARBA" id="ARBA00006068"/>
    </source>
</evidence>
<organism evidence="5 6">
    <name type="scientific">Micromonospora pisi</name>
    <dbReference type="NCBI Taxonomy" id="589240"/>
    <lineage>
        <taxon>Bacteria</taxon>
        <taxon>Bacillati</taxon>
        <taxon>Actinomycetota</taxon>
        <taxon>Actinomycetes</taxon>
        <taxon>Micromonosporales</taxon>
        <taxon>Micromonosporaceae</taxon>
        <taxon>Micromonospora</taxon>
    </lineage>
</organism>
<reference evidence="5 6" key="1">
    <citation type="submission" date="2018-10" db="EMBL/GenBank/DDBJ databases">
        <title>Sequencing the genomes of 1000 actinobacteria strains.</title>
        <authorList>
            <person name="Klenk H.-P."/>
        </authorList>
    </citation>
    <scope>NUCLEOTIDE SEQUENCE [LARGE SCALE GENOMIC DNA]</scope>
    <source>
        <strain evidence="5 6">DSM 45175</strain>
    </source>
</reference>
<dbReference type="NCBIfam" id="TIGR00350">
    <property type="entry name" value="lytR_cpsA_psr"/>
    <property type="match status" value="1"/>
</dbReference>
<proteinExistence type="inferred from homology"/>
<feature type="compositionally biased region" description="Basic and acidic residues" evidence="2">
    <location>
        <begin position="1"/>
        <end position="11"/>
    </location>
</feature>
<feature type="compositionally biased region" description="Pro residues" evidence="2">
    <location>
        <begin position="78"/>
        <end position="90"/>
    </location>
</feature>
<keyword evidence="3" id="KW-0472">Membrane</keyword>
<evidence type="ECO:0000313" key="6">
    <source>
        <dbReference type="Proteomes" id="UP000277671"/>
    </source>
</evidence>
<feature type="compositionally biased region" description="Low complexity" evidence="2">
    <location>
        <begin position="67"/>
        <end position="77"/>
    </location>
</feature>
<evidence type="ECO:0000256" key="2">
    <source>
        <dbReference type="SAM" id="MobiDB-lite"/>
    </source>
</evidence>
<name>A0A495JP96_9ACTN</name>
<dbReference type="Proteomes" id="UP000277671">
    <property type="component" value="Unassembled WGS sequence"/>
</dbReference>
<dbReference type="AlphaFoldDB" id="A0A495JP96"/>
<keyword evidence="3" id="KW-1133">Transmembrane helix</keyword>
<dbReference type="RefSeq" id="WP_211349332.1">
    <property type="nucleotide sequence ID" value="NZ_RBKT01000001.1"/>
</dbReference>
<feature type="region of interest" description="Disordered" evidence="2">
    <location>
        <begin position="233"/>
        <end position="252"/>
    </location>
</feature>
<gene>
    <name evidence="5" type="ORF">BDK92_4540</name>
</gene>
<evidence type="ECO:0000256" key="3">
    <source>
        <dbReference type="SAM" id="Phobius"/>
    </source>
</evidence>
<dbReference type="Gene3D" id="3.40.630.190">
    <property type="entry name" value="LCP protein"/>
    <property type="match status" value="1"/>
</dbReference>
<dbReference type="Pfam" id="PF03816">
    <property type="entry name" value="LytR_cpsA_psr"/>
    <property type="match status" value="1"/>
</dbReference>
<feature type="transmembrane region" description="Helical" evidence="3">
    <location>
        <begin position="33"/>
        <end position="54"/>
    </location>
</feature>
<feature type="region of interest" description="Disordered" evidence="2">
    <location>
        <begin position="1"/>
        <end position="24"/>
    </location>
</feature>
<feature type="region of interest" description="Disordered" evidence="2">
    <location>
        <begin position="53"/>
        <end position="95"/>
    </location>
</feature>
<dbReference type="InterPro" id="IPR004474">
    <property type="entry name" value="LytR_CpsA_psr"/>
</dbReference>
<dbReference type="EMBL" id="RBKT01000001">
    <property type="protein sequence ID" value="RKR90172.1"/>
    <property type="molecule type" value="Genomic_DNA"/>
</dbReference>